<organism evidence="4">
    <name type="scientific">viral metagenome</name>
    <dbReference type="NCBI Taxonomy" id="1070528"/>
    <lineage>
        <taxon>unclassified sequences</taxon>
        <taxon>metagenomes</taxon>
        <taxon>organismal metagenomes</taxon>
    </lineage>
</organism>
<dbReference type="InterPro" id="IPR002125">
    <property type="entry name" value="CMP_dCMP_dom"/>
</dbReference>
<reference evidence="4" key="1">
    <citation type="journal article" date="2020" name="Nature">
        <title>Giant virus diversity and host interactions through global metagenomics.</title>
        <authorList>
            <person name="Schulz F."/>
            <person name="Roux S."/>
            <person name="Paez-Espino D."/>
            <person name="Jungbluth S."/>
            <person name="Walsh D.A."/>
            <person name="Denef V.J."/>
            <person name="McMahon K.D."/>
            <person name="Konstantinidis K.T."/>
            <person name="Eloe-Fadrosh E.A."/>
            <person name="Kyrpides N.C."/>
            <person name="Woyke T."/>
        </authorList>
    </citation>
    <scope>NUCLEOTIDE SEQUENCE</scope>
    <source>
        <strain evidence="4">GVMAG-S-ERX555965-48</strain>
    </source>
</reference>
<dbReference type="PROSITE" id="PS51747">
    <property type="entry name" value="CYT_DCMP_DEAMINASES_2"/>
    <property type="match status" value="1"/>
</dbReference>
<dbReference type="GO" id="GO:0016787">
    <property type="term" value="F:hydrolase activity"/>
    <property type="evidence" value="ECO:0007669"/>
    <property type="project" value="InterPro"/>
</dbReference>
<dbReference type="Gene3D" id="3.40.140.10">
    <property type="entry name" value="Cytidine Deaminase, domain 2"/>
    <property type="match status" value="1"/>
</dbReference>
<dbReference type="EMBL" id="MN738770">
    <property type="protein sequence ID" value="QHS83931.1"/>
    <property type="molecule type" value="Genomic_DNA"/>
</dbReference>
<evidence type="ECO:0000313" key="4">
    <source>
        <dbReference type="EMBL" id="QHS83931.1"/>
    </source>
</evidence>
<protein>
    <recommendedName>
        <fullName evidence="3">CMP/dCMP-type deaminase domain-containing protein</fullName>
    </recommendedName>
</protein>
<sequence>MCMNCSLNDEKFASAASHEAKKSELLSRHGCVAVTSGKIVARGCNTYRTYSGDGFIKDSCSCHAEVNVLRQCYRKNITNKINLYVVRLASDGSYANSAPCNECISIMRMMPFLKYCIYTDENGLLIKMRPSMYSIDHNTNGKKAIYEKRVKFNVIHKRQKQIHVSSL</sequence>
<dbReference type="PROSITE" id="PS00903">
    <property type="entry name" value="CYT_DCMP_DEAMINASES_1"/>
    <property type="match status" value="1"/>
</dbReference>
<name>A0A6C0AXE4_9ZZZZ</name>
<dbReference type="GO" id="GO:0008270">
    <property type="term" value="F:zinc ion binding"/>
    <property type="evidence" value="ECO:0007669"/>
    <property type="project" value="InterPro"/>
</dbReference>
<feature type="domain" description="CMP/dCMP-type deaminase" evidence="3">
    <location>
        <begin position="7"/>
        <end position="136"/>
    </location>
</feature>
<dbReference type="SUPFAM" id="SSF53927">
    <property type="entry name" value="Cytidine deaminase-like"/>
    <property type="match status" value="1"/>
</dbReference>
<keyword evidence="1" id="KW-0479">Metal-binding</keyword>
<evidence type="ECO:0000256" key="2">
    <source>
        <dbReference type="ARBA" id="ARBA00022833"/>
    </source>
</evidence>
<evidence type="ECO:0000259" key="3">
    <source>
        <dbReference type="PROSITE" id="PS51747"/>
    </source>
</evidence>
<accession>A0A6C0AXE4</accession>
<evidence type="ECO:0000256" key="1">
    <source>
        <dbReference type="ARBA" id="ARBA00022723"/>
    </source>
</evidence>
<dbReference type="InterPro" id="IPR016193">
    <property type="entry name" value="Cytidine_deaminase-like"/>
</dbReference>
<dbReference type="AlphaFoldDB" id="A0A6C0AXE4"/>
<keyword evidence="2" id="KW-0862">Zinc</keyword>
<dbReference type="Pfam" id="PF00383">
    <property type="entry name" value="dCMP_cyt_deam_1"/>
    <property type="match status" value="1"/>
</dbReference>
<dbReference type="InterPro" id="IPR016192">
    <property type="entry name" value="APOBEC/CMP_deaminase_Zn-bd"/>
</dbReference>
<proteinExistence type="predicted"/>